<feature type="compositionally biased region" description="Low complexity" evidence="1">
    <location>
        <begin position="673"/>
        <end position="685"/>
    </location>
</feature>
<protein>
    <recommendedName>
        <fullName evidence="2">DUF6729 domain-containing protein</fullName>
    </recommendedName>
</protein>
<name>A0ABD0X1S5_UMBPY</name>
<gene>
    <name evidence="3" type="ORF">UPYG_G00210670</name>
</gene>
<comment type="caution">
    <text evidence="3">The sequence shown here is derived from an EMBL/GenBank/DDBJ whole genome shotgun (WGS) entry which is preliminary data.</text>
</comment>
<feature type="domain" description="DUF6729" evidence="2">
    <location>
        <begin position="161"/>
        <end position="295"/>
    </location>
</feature>
<evidence type="ECO:0000313" key="3">
    <source>
        <dbReference type="EMBL" id="KAL0973761.1"/>
    </source>
</evidence>
<accession>A0ABD0X1S5</accession>
<feature type="region of interest" description="Disordered" evidence="1">
    <location>
        <begin position="1018"/>
        <end position="1043"/>
    </location>
</feature>
<proteinExistence type="predicted"/>
<dbReference type="AlphaFoldDB" id="A0ABD0X1S5"/>
<evidence type="ECO:0000256" key="1">
    <source>
        <dbReference type="SAM" id="MobiDB-lite"/>
    </source>
</evidence>
<feature type="compositionally biased region" description="Polar residues" evidence="1">
    <location>
        <begin position="714"/>
        <end position="724"/>
    </location>
</feature>
<organism evidence="3 4">
    <name type="scientific">Umbra pygmaea</name>
    <name type="common">Eastern mudminnow</name>
    <dbReference type="NCBI Taxonomy" id="75934"/>
    <lineage>
        <taxon>Eukaryota</taxon>
        <taxon>Metazoa</taxon>
        <taxon>Chordata</taxon>
        <taxon>Craniata</taxon>
        <taxon>Vertebrata</taxon>
        <taxon>Euteleostomi</taxon>
        <taxon>Actinopterygii</taxon>
        <taxon>Neopterygii</taxon>
        <taxon>Teleostei</taxon>
        <taxon>Protacanthopterygii</taxon>
        <taxon>Esociformes</taxon>
        <taxon>Umbridae</taxon>
        <taxon>Umbra</taxon>
    </lineage>
</organism>
<dbReference type="Proteomes" id="UP001557470">
    <property type="component" value="Unassembled WGS sequence"/>
</dbReference>
<dbReference type="PANTHER" id="PTHR24401">
    <property type="entry name" value="SI:CH211-243P7.3-RELATED"/>
    <property type="match status" value="1"/>
</dbReference>
<dbReference type="EMBL" id="JAGEUA010000006">
    <property type="protein sequence ID" value="KAL0973761.1"/>
    <property type="molecule type" value="Genomic_DNA"/>
</dbReference>
<dbReference type="PANTHER" id="PTHR24401:SF29">
    <property type="entry name" value="SI:CH211-243P7.3-RELATED"/>
    <property type="match status" value="1"/>
</dbReference>
<dbReference type="Pfam" id="PF20499">
    <property type="entry name" value="DUF6729"/>
    <property type="match status" value="2"/>
</dbReference>
<feature type="region of interest" description="Disordered" evidence="1">
    <location>
        <begin position="934"/>
        <end position="960"/>
    </location>
</feature>
<dbReference type="InterPro" id="IPR046616">
    <property type="entry name" value="DUF6729"/>
</dbReference>
<feature type="region of interest" description="Disordered" evidence="1">
    <location>
        <begin position="60"/>
        <end position="88"/>
    </location>
</feature>
<feature type="region of interest" description="Disordered" evidence="1">
    <location>
        <begin position="669"/>
        <end position="725"/>
    </location>
</feature>
<sequence>MSPVKPYPLLRSSLPPPVAVPPAKHLARKQLFATGTSIPTDEDDDEELVFAASQCEAQLNTEASSGSVSISETAQTPDLPHHQPPAELPSHWKDHLPPFQHEWIRNTLFKANLRTGKPEILSQLKLWWYPPQPPFNKHSATRLTRPLLLSAHCFMDAAKDVVLDIDGWYDLATEYLECKRCKKKYPAWNEDILGQLDLGHRSQFPALLTYRYSCDNRVVRMMRERTLGNSVTQLYKKLMEQHSEAWTQRILQYLTACEPFTRSSLVQPPVFAEPPLLPALPKPKWLLAVYARDVLGRLDEPQRDMHWTPLAAGLMKRATEAGEASPKVMYVDRDCCSQHGQSRVKAMFSEWDELEVRLDIWHFMRRFAAGVTTEAHPLYGIFMARLSMCIFQWDSEDVAALRSAKEGELAAKKTGYISQKAVSARINRRELALHCRRRTRGEEETARLIGSLIDQFDSADGKDTLGVPLLNHERIQQIWKEQRKHVQCIQDPEHFPLYIKKGTLKKGGVELCCYRCARGSTSLESFHLHLNRFIPGTSASDAHFQAYLLEGLMRWNDDRMEDAIKGSSSIRSYGSAMREAVDRLSRTVFGKPWDERYRTPGAYTGELLGIEYLYSQTGKTLTPVLQNPEDEDRLVEEIDDQDLQDEGFEDELTEDITVPVLYENDPCRDLANSPSSFPQPQSPSSLADVSMADVSLAEPSTSSAGQHLAPAPSVLSQPSDTGRTLSDEAQGAVIGPDGIAGWDKVQDLAGYLVGLCEAPYLTDLQVTEAIQLWTALHDIDKQRVNYQPRHQPQLTHGRFKAPKRSGVTPGVESVKRCLIGHPGGPAQWPSTSRLVEAICTKLCALHKSPTKKAGVCTPRWSKILLDYHHIRELVLNSRRLMDETMIQLFELNQKTLIQWFQRQQKKQEMSVLAQGLTPPDPIAVADTQLPPPREQLDEAASTSGPQHRFILPPNREGQAPLLRPGRRPAAATMECPIAPAPKTSGVVVPISAPGSLSLVLNPDITVSMVIQPSGALTSGAGPAPPAPASAAPVSRYTERNRRRRALETESGLHKRKYVRGVTFNMCSKCGQAKTKEFGHSRYGNATFCLRASNGKSLDDWLAEQRQQNKGQTPPPQ</sequence>
<keyword evidence="4" id="KW-1185">Reference proteome</keyword>
<feature type="compositionally biased region" description="Polar residues" evidence="1">
    <location>
        <begin position="60"/>
        <end position="76"/>
    </location>
</feature>
<reference evidence="3 4" key="1">
    <citation type="submission" date="2024-06" db="EMBL/GenBank/DDBJ databases">
        <authorList>
            <person name="Pan Q."/>
            <person name="Wen M."/>
            <person name="Jouanno E."/>
            <person name="Zahm M."/>
            <person name="Klopp C."/>
            <person name="Cabau C."/>
            <person name="Louis A."/>
            <person name="Berthelot C."/>
            <person name="Parey E."/>
            <person name="Roest Crollius H."/>
            <person name="Montfort J."/>
            <person name="Robinson-Rechavi M."/>
            <person name="Bouchez O."/>
            <person name="Lampietro C."/>
            <person name="Lopez Roques C."/>
            <person name="Donnadieu C."/>
            <person name="Postlethwait J."/>
            <person name="Bobe J."/>
            <person name="Verreycken H."/>
            <person name="Guiguen Y."/>
        </authorList>
    </citation>
    <scope>NUCLEOTIDE SEQUENCE [LARGE SCALE GENOMIC DNA]</scope>
    <source>
        <strain evidence="3">Up_M1</strain>
        <tissue evidence="3">Testis</tissue>
    </source>
</reference>
<evidence type="ECO:0000313" key="4">
    <source>
        <dbReference type="Proteomes" id="UP001557470"/>
    </source>
</evidence>
<feature type="domain" description="DUF6729" evidence="2">
    <location>
        <begin position="92"/>
        <end position="139"/>
    </location>
</feature>
<evidence type="ECO:0000259" key="2">
    <source>
        <dbReference type="Pfam" id="PF20499"/>
    </source>
</evidence>